<organism evidence="1 2">
    <name type="scientific">Paenibacillus lactis</name>
    <dbReference type="NCBI Taxonomy" id="228574"/>
    <lineage>
        <taxon>Bacteria</taxon>
        <taxon>Bacillati</taxon>
        <taxon>Bacillota</taxon>
        <taxon>Bacilli</taxon>
        <taxon>Bacillales</taxon>
        <taxon>Paenibacillaceae</taxon>
        <taxon>Paenibacillus</taxon>
    </lineage>
</organism>
<dbReference type="SUPFAM" id="SSF63829">
    <property type="entry name" value="Calcium-dependent phosphotriesterase"/>
    <property type="match status" value="1"/>
</dbReference>
<dbReference type="InterPro" id="IPR045383">
    <property type="entry name" value="DUF6528"/>
</dbReference>
<keyword evidence="2" id="KW-1185">Reference proteome</keyword>
<evidence type="ECO:0008006" key="3">
    <source>
        <dbReference type="Google" id="ProtNLM"/>
    </source>
</evidence>
<protein>
    <recommendedName>
        <fullName evidence="3">WD40 repeat domain-containing protein</fullName>
    </recommendedName>
</protein>
<name>A0ABS4FGA1_9BACL</name>
<gene>
    <name evidence="1" type="ORF">J2Z18_004391</name>
</gene>
<dbReference type="RefSeq" id="WP_007130355.1">
    <property type="nucleotide sequence ID" value="NZ_CP139098.1"/>
</dbReference>
<reference evidence="1 2" key="1">
    <citation type="submission" date="2021-03" db="EMBL/GenBank/DDBJ databases">
        <title>Genomic Encyclopedia of Type Strains, Phase IV (KMG-IV): sequencing the most valuable type-strain genomes for metagenomic binning, comparative biology and taxonomic classification.</title>
        <authorList>
            <person name="Goeker M."/>
        </authorList>
    </citation>
    <scope>NUCLEOTIDE SEQUENCE [LARGE SCALE GENOMIC DNA]</scope>
    <source>
        <strain evidence="1 2">DSM 15596</strain>
    </source>
</reference>
<evidence type="ECO:0000313" key="2">
    <source>
        <dbReference type="Proteomes" id="UP000706926"/>
    </source>
</evidence>
<evidence type="ECO:0000313" key="1">
    <source>
        <dbReference type="EMBL" id="MBP1895281.1"/>
    </source>
</evidence>
<dbReference type="Proteomes" id="UP000706926">
    <property type="component" value="Unassembled WGS sequence"/>
</dbReference>
<comment type="caution">
    <text evidence="1">The sequence shown here is derived from an EMBL/GenBank/DDBJ whole genome shotgun (WGS) entry which is preliminary data.</text>
</comment>
<dbReference type="EMBL" id="JAGGKI010000013">
    <property type="protein sequence ID" value="MBP1895281.1"/>
    <property type="molecule type" value="Genomic_DNA"/>
</dbReference>
<sequence>MSGSQSMDYPIACTDQKSHRILVFAPTAPDWNMDESLIWSWSLLDVDGFSELLPAWGLPTEAKLRHDPIRGGQCMIVTDSCGLAAILPYPGGESLIWGACVGGNPHSAELLPNGNLAVAASTGGWVRIYASSQGLTDQVYAELPLPGSHGLHWDSRRNVLWALGDHDLVALRLEGTDDQPEIAVDDRVPLPSRYGHDLQPVWGNDDRLWITTVSHVYQYVISSGRFVSEYADCPFVDWHDVKSIGNQPSGVIVSAAPKPGGLYEWTTDEIRLHGTSNRIRKGTAIYKARIWAPGY</sequence>
<dbReference type="Pfam" id="PF20138">
    <property type="entry name" value="DUF6528"/>
    <property type="match status" value="1"/>
</dbReference>
<dbReference type="GeneID" id="95406302"/>
<accession>A0ABS4FGA1</accession>
<proteinExistence type="predicted"/>